<sequence length="107" mass="11932">MEWALAVPDNASGDRATATAVIAPIVPLLRRERILAPRDVAGEPRKNAHVARNVFTNTADWKIAAYICWITDLEHAAPQTRQEFRMPVSVRISGLAGVNMEWRSPEK</sequence>
<organism evidence="1 2">
    <name type="scientific">Planotetraspora kaengkrachanensis</name>
    <dbReference type="NCBI Taxonomy" id="575193"/>
    <lineage>
        <taxon>Bacteria</taxon>
        <taxon>Bacillati</taxon>
        <taxon>Actinomycetota</taxon>
        <taxon>Actinomycetes</taxon>
        <taxon>Streptosporangiales</taxon>
        <taxon>Streptosporangiaceae</taxon>
        <taxon>Planotetraspora</taxon>
    </lineage>
</organism>
<proteinExistence type="predicted"/>
<dbReference type="Proteomes" id="UP000630097">
    <property type="component" value="Unassembled WGS sequence"/>
</dbReference>
<gene>
    <name evidence="1" type="ORF">Pka01_07910</name>
</gene>
<keyword evidence="2" id="KW-1185">Reference proteome</keyword>
<name>A0A8J3M1J4_9ACTN</name>
<dbReference type="EMBL" id="BONV01000002">
    <property type="protein sequence ID" value="GIG77664.1"/>
    <property type="molecule type" value="Genomic_DNA"/>
</dbReference>
<evidence type="ECO:0000313" key="2">
    <source>
        <dbReference type="Proteomes" id="UP000630097"/>
    </source>
</evidence>
<reference evidence="1 2" key="1">
    <citation type="submission" date="2021-01" db="EMBL/GenBank/DDBJ databases">
        <title>Whole genome shotgun sequence of Planotetraspora kaengkrachanensis NBRC 104272.</title>
        <authorList>
            <person name="Komaki H."/>
            <person name="Tamura T."/>
        </authorList>
    </citation>
    <scope>NUCLEOTIDE SEQUENCE [LARGE SCALE GENOMIC DNA]</scope>
    <source>
        <strain evidence="1 2">NBRC 104272</strain>
    </source>
</reference>
<accession>A0A8J3M1J4</accession>
<evidence type="ECO:0000313" key="1">
    <source>
        <dbReference type="EMBL" id="GIG77664.1"/>
    </source>
</evidence>
<comment type="caution">
    <text evidence="1">The sequence shown here is derived from an EMBL/GenBank/DDBJ whole genome shotgun (WGS) entry which is preliminary data.</text>
</comment>
<protein>
    <submittedName>
        <fullName evidence="1">Uncharacterized protein</fullName>
    </submittedName>
</protein>
<dbReference type="AlphaFoldDB" id="A0A8J3M1J4"/>